<dbReference type="EMBL" id="FNUC01000004">
    <property type="protein sequence ID" value="SEF11923.1"/>
    <property type="molecule type" value="Genomic_DNA"/>
</dbReference>
<dbReference type="Proteomes" id="UP000181980">
    <property type="component" value="Unassembled WGS sequence"/>
</dbReference>
<protein>
    <submittedName>
        <fullName evidence="6">DNA-binding transcriptional regulator, LysR family</fullName>
    </submittedName>
</protein>
<name>A0A1H5PDF0_9ACTN</name>
<reference evidence="7" key="1">
    <citation type="submission" date="2016-10" db="EMBL/GenBank/DDBJ databases">
        <authorList>
            <person name="Varghese N."/>
            <person name="Submissions S."/>
        </authorList>
    </citation>
    <scope>NUCLEOTIDE SEQUENCE [LARGE SCALE GENOMIC DNA]</scope>
    <source>
        <strain evidence="7">DSM 45237</strain>
    </source>
</reference>
<feature type="domain" description="HTH lysR-type" evidence="5">
    <location>
        <begin position="1"/>
        <end position="58"/>
    </location>
</feature>
<dbReference type="SUPFAM" id="SSF53850">
    <property type="entry name" value="Periplasmic binding protein-like II"/>
    <property type="match status" value="1"/>
</dbReference>
<dbReference type="CDD" id="cd05466">
    <property type="entry name" value="PBP2_LTTR_substrate"/>
    <property type="match status" value="1"/>
</dbReference>
<dbReference type="SUPFAM" id="SSF46785">
    <property type="entry name" value="Winged helix' DNA-binding domain"/>
    <property type="match status" value="1"/>
</dbReference>
<dbReference type="PRINTS" id="PR00039">
    <property type="entry name" value="HTHLYSR"/>
</dbReference>
<dbReference type="InterPro" id="IPR005119">
    <property type="entry name" value="LysR_subst-bd"/>
</dbReference>
<evidence type="ECO:0000313" key="6">
    <source>
        <dbReference type="EMBL" id="SEF11923.1"/>
    </source>
</evidence>
<dbReference type="FunFam" id="1.10.10.10:FF:000001">
    <property type="entry name" value="LysR family transcriptional regulator"/>
    <property type="match status" value="1"/>
</dbReference>
<dbReference type="STRING" id="561176.SAMN04488561_4145"/>
<evidence type="ECO:0000259" key="5">
    <source>
        <dbReference type="PROSITE" id="PS50931"/>
    </source>
</evidence>
<proteinExistence type="inferred from homology"/>
<organism evidence="6 7">
    <name type="scientific">Jiangella alba</name>
    <dbReference type="NCBI Taxonomy" id="561176"/>
    <lineage>
        <taxon>Bacteria</taxon>
        <taxon>Bacillati</taxon>
        <taxon>Actinomycetota</taxon>
        <taxon>Actinomycetes</taxon>
        <taxon>Jiangellales</taxon>
        <taxon>Jiangellaceae</taxon>
        <taxon>Jiangella</taxon>
    </lineage>
</organism>
<dbReference type="InterPro" id="IPR036388">
    <property type="entry name" value="WH-like_DNA-bd_sf"/>
</dbReference>
<keyword evidence="7" id="KW-1185">Reference proteome</keyword>
<dbReference type="Pfam" id="PF03466">
    <property type="entry name" value="LysR_substrate"/>
    <property type="match status" value="1"/>
</dbReference>
<keyword evidence="2" id="KW-0805">Transcription regulation</keyword>
<dbReference type="Gene3D" id="3.40.190.290">
    <property type="match status" value="1"/>
</dbReference>
<dbReference type="Gene3D" id="1.10.10.10">
    <property type="entry name" value="Winged helix-like DNA-binding domain superfamily/Winged helix DNA-binding domain"/>
    <property type="match status" value="1"/>
</dbReference>
<dbReference type="GO" id="GO:0005829">
    <property type="term" value="C:cytosol"/>
    <property type="evidence" value="ECO:0007669"/>
    <property type="project" value="TreeGrafter"/>
</dbReference>
<dbReference type="InterPro" id="IPR036390">
    <property type="entry name" value="WH_DNA-bd_sf"/>
</dbReference>
<dbReference type="InterPro" id="IPR000847">
    <property type="entry name" value="LysR_HTH_N"/>
</dbReference>
<evidence type="ECO:0000256" key="1">
    <source>
        <dbReference type="ARBA" id="ARBA00009437"/>
    </source>
</evidence>
<evidence type="ECO:0000313" key="7">
    <source>
        <dbReference type="Proteomes" id="UP000181980"/>
    </source>
</evidence>
<dbReference type="RefSeq" id="WP_069109900.1">
    <property type="nucleotide sequence ID" value="NZ_FNUC01000004.1"/>
</dbReference>
<dbReference type="GO" id="GO:0003677">
    <property type="term" value="F:DNA binding"/>
    <property type="evidence" value="ECO:0007669"/>
    <property type="project" value="UniProtKB-KW"/>
</dbReference>
<dbReference type="OrthoDB" id="3181812at2"/>
<dbReference type="PANTHER" id="PTHR30419">
    <property type="entry name" value="HTH-TYPE TRANSCRIPTIONAL REGULATOR YBHD"/>
    <property type="match status" value="1"/>
</dbReference>
<comment type="similarity">
    <text evidence="1">Belongs to the LysR transcriptional regulatory family.</text>
</comment>
<evidence type="ECO:0000256" key="2">
    <source>
        <dbReference type="ARBA" id="ARBA00023015"/>
    </source>
</evidence>
<gene>
    <name evidence="6" type="ORF">SAMN04488561_4145</name>
</gene>
<dbReference type="AlphaFoldDB" id="A0A1H5PDF0"/>
<dbReference type="Pfam" id="PF00126">
    <property type="entry name" value="HTH_1"/>
    <property type="match status" value="1"/>
</dbReference>
<sequence>MELRVLRYFVATADVGTASGAAAELHLTQPALSRQLRQLERELGADLFARVRGRLVLSAAGREFLPIARDLLVRAEHARQAAAELAAGRLGHIALAAPTTTLTDVLAPFLATLRDDDPVPTVIESGPDDAYAALDRGVDLVIVTERPHRDLARAAIAVLPVFAYVRADHPWSGRPHIALDDLATMPVVVLPPHLKPRQILDGALHQAGLALESAVETSNAQVAQALAAAGRGAAIVTDDPRFGLHPLEILHSGAALRIHLWAAWRPSHHASPTLASFAARLRRFCAERYGPQVLPPS</sequence>
<accession>A0A1H5PDF0</accession>
<dbReference type="InterPro" id="IPR050950">
    <property type="entry name" value="HTH-type_LysR_regulators"/>
</dbReference>
<dbReference type="GO" id="GO:0003700">
    <property type="term" value="F:DNA-binding transcription factor activity"/>
    <property type="evidence" value="ECO:0007669"/>
    <property type="project" value="InterPro"/>
</dbReference>
<evidence type="ECO:0000256" key="3">
    <source>
        <dbReference type="ARBA" id="ARBA00023125"/>
    </source>
</evidence>
<keyword evidence="3 6" id="KW-0238">DNA-binding</keyword>
<dbReference type="PROSITE" id="PS50931">
    <property type="entry name" value="HTH_LYSR"/>
    <property type="match status" value="1"/>
</dbReference>
<evidence type="ECO:0000256" key="4">
    <source>
        <dbReference type="ARBA" id="ARBA00023163"/>
    </source>
</evidence>
<keyword evidence="4" id="KW-0804">Transcription</keyword>